<dbReference type="InterPro" id="IPR036322">
    <property type="entry name" value="WD40_repeat_dom_sf"/>
</dbReference>
<feature type="domain" description="EDC4-like protein pdc1 beta-propeller" evidence="8">
    <location>
        <begin position="548"/>
        <end position="889"/>
    </location>
</feature>
<evidence type="ECO:0000256" key="7">
    <source>
        <dbReference type="SAM" id="MobiDB-lite"/>
    </source>
</evidence>
<comment type="subcellular location">
    <subcellularLocation>
        <location evidence="1">Cytoplasm</location>
        <location evidence="1">P-body</location>
    </subcellularLocation>
</comment>
<feature type="compositionally biased region" description="Pro residues" evidence="7">
    <location>
        <begin position="134"/>
        <end position="146"/>
    </location>
</feature>
<dbReference type="InterPro" id="IPR055393">
    <property type="entry name" value="Beta-prop_EDC4L"/>
</dbReference>
<protein>
    <recommendedName>
        <fullName evidence="8">EDC4-like protein pdc1 beta-propeller domain-containing protein</fullName>
    </recommendedName>
</protein>
<dbReference type="GO" id="GO:0000932">
    <property type="term" value="C:P-body"/>
    <property type="evidence" value="ECO:0007669"/>
    <property type="project" value="UniProtKB-SubCell"/>
</dbReference>
<keyword evidence="6" id="KW-0175">Coiled coil</keyword>
<feature type="compositionally biased region" description="Polar residues" evidence="7">
    <location>
        <begin position="151"/>
        <end position="163"/>
    </location>
</feature>
<feature type="region of interest" description="Disordered" evidence="7">
    <location>
        <begin position="1002"/>
        <end position="1133"/>
    </location>
</feature>
<dbReference type="PANTHER" id="PTHR15598">
    <property type="entry name" value="ENHANCER OF MRNA-DECAPPING PROTEIN 4"/>
    <property type="match status" value="1"/>
</dbReference>
<feature type="compositionally biased region" description="Basic and acidic residues" evidence="7">
    <location>
        <begin position="342"/>
        <end position="357"/>
    </location>
</feature>
<dbReference type="FunFam" id="2.130.10.10:FF:000817">
    <property type="entry name" value="WGS project CABT00000000 data, contig 2.15"/>
    <property type="match status" value="1"/>
</dbReference>
<evidence type="ECO:0000256" key="4">
    <source>
        <dbReference type="ARBA" id="ARBA00022574"/>
    </source>
</evidence>
<evidence type="ECO:0000313" key="9">
    <source>
        <dbReference type="EMBL" id="CAG8974218.1"/>
    </source>
</evidence>
<feature type="compositionally biased region" description="Polar residues" evidence="7">
    <location>
        <begin position="124"/>
        <end position="133"/>
    </location>
</feature>
<comment type="caution">
    <text evidence="9">The sequence shown here is derived from an EMBL/GenBank/DDBJ whole genome shotgun (WGS) entry which is preliminary data.</text>
</comment>
<dbReference type="InterPro" id="IPR045152">
    <property type="entry name" value="EDC4-like"/>
</dbReference>
<feature type="compositionally biased region" description="Polar residues" evidence="7">
    <location>
        <begin position="1110"/>
        <end position="1133"/>
    </location>
</feature>
<evidence type="ECO:0000256" key="1">
    <source>
        <dbReference type="ARBA" id="ARBA00004201"/>
    </source>
</evidence>
<reference evidence="9" key="1">
    <citation type="submission" date="2021-07" db="EMBL/GenBank/DDBJ databases">
        <authorList>
            <person name="Durling M."/>
        </authorList>
    </citation>
    <scope>NUCLEOTIDE SEQUENCE</scope>
</reference>
<dbReference type="InterPro" id="IPR015943">
    <property type="entry name" value="WD40/YVTN_repeat-like_dom_sf"/>
</dbReference>
<dbReference type="EMBL" id="CAJVRM010000095">
    <property type="protein sequence ID" value="CAG8974218.1"/>
    <property type="molecule type" value="Genomic_DNA"/>
</dbReference>
<dbReference type="OrthoDB" id="21128at2759"/>
<feature type="compositionally biased region" description="Polar residues" evidence="7">
    <location>
        <begin position="1561"/>
        <end position="1574"/>
    </location>
</feature>
<proteinExistence type="inferred from homology"/>
<keyword evidence="5" id="KW-0677">Repeat</keyword>
<feature type="compositionally biased region" description="Polar residues" evidence="7">
    <location>
        <begin position="310"/>
        <end position="320"/>
    </location>
</feature>
<evidence type="ECO:0000256" key="5">
    <source>
        <dbReference type="ARBA" id="ARBA00022737"/>
    </source>
</evidence>
<accession>A0A9N9PT54</accession>
<dbReference type="Pfam" id="PF24106">
    <property type="entry name" value="Beta-prop_EDC4L"/>
    <property type="match status" value="1"/>
</dbReference>
<evidence type="ECO:0000256" key="3">
    <source>
        <dbReference type="ARBA" id="ARBA00022490"/>
    </source>
</evidence>
<feature type="region of interest" description="Disordered" evidence="7">
    <location>
        <begin position="310"/>
        <end position="410"/>
    </location>
</feature>
<organism evidence="9 10">
    <name type="scientific">Hymenoscyphus albidus</name>
    <dbReference type="NCBI Taxonomy" id="595503"/>
    <lineage>
        <taxon>Eukaryota</taxon>
        <taxon>Fungi</taxon>
        <taxon>Dikarya</taxon>
        <taxon>Ascomycota</taxon>
        <taxon>Pezizomycotina</taxon>
        <taxon>Leotiomycetes</taxon>
        <taxon>Helotiales</taxon>
        <taxon>Helotiaceae</taxon>
        <taxon>Hymenoscyphus</taxon>
    </lineage>
</organism>
<feature type="coiled-coil region" evidence="6">
    <location>
        <begin position="419"/>
        <end position="475"/>
    </location>
</feature>
<dbReference type="Proteomes" id="UP000701801">
    <property type="component" value="Unassembled WGS sequence"/>
</dbReference>
<feature type="compositionally biased region" description="Low complexity" evidence="7">
    <location>
        <begin position="34"/>
        <end position="57"/>
    </location>
</feature>
<evidence type="ECO:0000313" key="10">
    <source>
        <dbReference type="Proteomes" id="UP000701801"/>
    </source>
</evidence>
<comment type="similarity">
    <text evidence="2">Belongs to the WD repeat EDC4 family.</text>
</comment>
<dbReference type="GO" id="GO:0031087">
    <property type="term" value="P:deadenylation-independent decapping of nuclear-transcribed mRNA"/>
    <property type="evidence" value="ECO:0007669"/>
    <property type="project" value="InterPro"/>
</dbReference>
<keyword evidence="4" id="KW-0853">WD repeat</keyword>
<keyword evidence="10" id="KW-1185">Reference proteome</keyword>
<dbReference type="SUPFAM" id="SSF50978">
    <property type="entry name" value="WD40 repeat-like"/>
    <property type="match status" value="1"/>
</dbReference>
<feature type="region of interest" description="Disordered" evidence="7">
    <location>
        <begin position="225"/>
        <end position="258"/>
    </location>
</feature>
<dbReference type="PANTHER" id="PTHR15598:SF5">
    <property type="entry name" value="ENHANCER OF MRNA-DECAPPING PROTEIN 4"/>
    <property type="match status" value="1"/>
</dbReference>
<name>A0A9N9PT54_9HELO</name>
<feature type="region of interest" description="Disordered" evidence="7">
    <location>
        <begin position="1553"/>
        <end position="1574"/>
    </location>
</feature>
<feature type="compositionally biased region" description="Basic and acidic residues" evidence="7">
    <location>
        <begin position="1029"/>
        <end position="1040"/>
    </location>
</feature>
<feature type="region of interest" description="Disordered" evidence="7">
    <location>
        <begin position="124"/>
        <end position="166"/>
    </location>
</feature>
<keyword evidence="3" id="KW-0963">Cytoplasm</keyword>
<evidence type="ECO:0000256" key="6">
    <source>
        <dbReference type="SAM" id="Coils"/>
    </source>
</evidence>
<evidence type="ECO:0000259" key="8">
    <source>
        <dbReference type="Pfam" id="PF24106"/>
    </source>
</evidence>
<feature type="region of interest" description="Disordered" evidence="7">
    <location>
        <begin position="1"/>
        <end position="95"/>
    </location>
</feature>
<sequence length="1574" mass="171713">MSGFPGAAGESNGLDSLFAQLRSQQQKPPVALEPSYSYYPNNNNAAAFFGQQPSPAHHQQHPSHGYHQPAVSSPLPTPPTHNQQPHHSSAVMSPAMAPQARIPAANGGQANADRTSSLLNLLKFSQPSGGSATQPPPIGTPLPPSREPSMTFGSSDVQGQVSASAPRAGSDLLAALMAGSQPRAAQEASVKAASIAPVQPNTFTNSASSPPPDTQAYLLQLLNQPKPSQSEASPQMKPANIMTPPSKNSSSDEVEEITKGLDDTSLSMSMMGSAATESMPVFGKENIKEPAAKNSQGLFTYVNPFDQLAASSPRNRTPKATSAHLVSATSPSPAIQILKKPRQPDSPDNKRKLDERSTISSPAHTKRKIDSSTPKPSSIADDRSALEKLIGIGSSGPGASSGPKESVHDALSEVGTKANKQAQEAIVRAEREESQASIEQDLRNLLAAETDADFKHQAESTAQAIKEQLEKEENSGALDGLPTPVAEAVKEIIDETAQGHIADSWESADAEADENMSKTSDEVIVPVYNFPMKPWVSISIKDTEEPRPTFREGSVMDIARLKKEFDQVDRDLVTASGTFIVYGMSKNGGIRIIRQEDGEDARIFTETQDRIFSVVTSSSPADLKESVIATGISGTVYWVLIKDGEGDHLDDSMPEMYGFALPPVPAQDNETSGGVLKTRARKSSSHPDFFGVGRGKYIHVIFPPVILKQSFLKRGKDRLVDTDRYLNHLSLKINTGKAGKDFTFSEDDSIIVSLDKAGKVKFWDIRDLTKNNGSQSEHVEIRDPLITFTTTPANEKSWPTSVLFVDKLRPYQKGGALRYMIIGMKQNHTLQLWDLALQKPVQEIHLPHIKESDAVCSVVYHAATGMIVVGHPTRNSIYFLHLSAPKYNVHKSVTQADYMEKIVANDPTILKPDSTAVISGMREYSFADKGILRSLDILQQPSISSAEVDPPIMFELYCMHSKGVTCLLIKQADLGWSLDNKVLNPRKTPEADGIISLEALKEPAAPTPVPEVSEPATQSVPMHIVPRPAAKETAPKETPKKAVAAEPSSTTKAEEKREPLAVNGGLTPAAPGEKSEKKKRRKANSSAEPIAGPSSTSQNEKPKTIVLDPSSHSRNGNVSKANNNTRAQAQDLSDSTLKGIENRVSAEMKKTFTDSLDVLYKSIKDDRRTQDAVSEAKQDAMLRLVSSTLSDNIEATLGRIVQSSIQKSVLPVISDVTTKVVSEQLGSKLNAHIAQTTPKELQKALPDAISRALQQPQLLDIMSKSLAQSVAFQVQDQFHNVLHDSIIPSFKNLAIQSTQKIVADVQRETADQISVFERQRYEDSVKIEQLTQLVTGLSETVSSMAAAQTEFQGQFLRLQKQATLDRRGGMSRQTDDSVVSADSPSNALAAIERAPSPQTPEEQEYQEMLEKIQADMAAGEYEKAVIQWLQTKREQEFFARFFSNIPPDFTRELSPLMLLSLGAIITATLEDQFLEARLNWMDNILATFQAKLHAGDLDDQARNLIPKLMGIYTQRLEHLFMRVNNISPNNAYLKRFSMLINVANRILDSSRNDMRSREHSVSGTSMMSGSRYYQ</sequence>
<dbReference type="Gene3D" id="2.130.10.10">
    <property type="entry name" value="YVTN repeat-like/Quinoprotein amine dehydrogenase"/>
    <property type="match status" value="1"/>
</dbReference>
<gene>
    <name evidence="9" type="ORF">HYALB_00007381</name>
</gene>
<evidence type="ECO:0000256" key="2">
    <source>
        <dbReference type="ARBA" id="ARBA00009639"/>
    </source>
</evidence>